<organism evidence="2 3">
    <name type="scientific">Ceratodon purpureus</name>
    <name type="common">Fire moss</name>
    <name type="synonym">Dicranum purpureum</name>
    <dbReference type="NCBI Taxonomy" id="3225"/>
    <lineage>
        <taxon>Eukaryota</taxon>
        <taxon>Viridiplantae</taxon>
        <taxon>Streptophyta</taxon>
        <taxon>Embryophyta</taxon>
        <taxon>Bryophyta</taxon>
        <taxon>Bryophytina</taxon>
        <taxon>Bryopsida</taxon>
        <taxon>Dicranidae</taxon>
        <taxon>Pseudoditrichales</taxon>
        <taxon>Ditrichaceae</taxon>
        <taxon>Ceratodon</taxon>
    </lineage>
</organism>
<dbReference type="EMBL" id="CM026421">
    <property type="protein sequence ID" value="KAG0593249.1"/>
    <property type="molecule type" value="Genomic_DNA"/>
</dbReference>
<dbReference type="AlphaFoldDB" id="A0A8T0JEC9"/>
<feature type="region of interest" description="Disordered" evidence="1">
    <location>
        <begin position="1"/>
        <end position="70"/>
    </location>
</feature>
<evidence type="ECO:0000256" key="1">
    <source>
        <dbReference type="SAM" id="MobiDB-lite"/>
    </source>
</evidence>
<accession>A0A8T0JEC9</accession>
<keyword evidence="3" id="KW-1185">Reference proteome</keyword>
<feature type="compositionally biased region" description="Basic and acidic residues" evidence="1">
    <location>
        <begin position="1"/>
        <end position="11"/>
    </location>
</feature>
<comment type="caution">
    <text evidence="2">The sequence shown here is derived from an EMBL/GenBank/DDBJ whole genome shotgun (WGS) entry which is preliminary data.</text>
</comment>
<dbReference type="Proteomes" id="UP000822688">
    <property type="component" value="Chromosome 1"/>
</dbReference>
<evidence type="ECO:0000313" key="3">
    <source>
        <dbReference type="Proteomes" id="UP000822688"/>
    </source>
</evidence>
<name>A0A8T0JEC9_CERPU</name>
<reference evidence="2" key="1">
    <citation type="submission" date="2020-06" db="EMBL/GenBank/DDBJ databases">
        <title>WGS assembly of Ceratodon purpureus strain R40.</title>
        <authorList>
            <person name="Carey S.B."/>
            <person name="Jenkins J."/>
            <person name="Shu S."/>
            <person name="Lovell J.T."/>
            <person name="Sreedasyam A."/>
            <person name="Maumus F."/>
            <person name="Tiley G.P."/>
            <person name="Fernandez-Pozo N."/>
            <person name="Barry K."/>
            <person name="Chen C."/>
            <person name="Wang M."/>
            <person name="Lipzen A."/>
            <person name="Daum C."/>
            <person name="Saski C.A."/>
            <person name="Payton A.C."/>
            <person name="Mcbreen J.C."/>
            <person name="Conrad R.E."/>
            <person name="Kollar L.M."/>
            <person name="Olsson S."/>
            <person name="Huttunen S."/>
            <person name="Landis J.B."/>
            <person name="Wickett N.J."/>
            <person name="Johnson M.G."/>
            <person name="Rensing S.A."/>
            <person name="Grimwood J."/>
            <person name="Schmutz J."/>
            <person name="Mcdaniel S.F."/>
        </authorList>
    </citation>
    <scope>NUCLEOTIDE SEQUENCE</scope>
    <source>
        <strain evidence="2">R40</strain>
    </source>
</reference>
<gene>
    <name evidence="2" type="ORF">KC19_1G315700</name>
</gene>
<protein>
    <submittedName>
        <fullName evidence="2">Uncharacterized protein</fullName>
    </submittedName>
</protein>
<evidence type="ECO:0000313" key="2">
    <source>
        <dbReference type="EMBL" id="KAG0593249.1"/>
    </source>
</evidence>
<proteinExistence type="predicted"/>
<sequence length="133" mass="15288">MMWHNGSKELGRQQMWEATRKPRKRERERQRQRQGGGRAGDIAMIHHSINPSLSDPTDHRRLQQSPIPFPNATEFQPTFSPKLQLFQPFLVNFGHFRELGSVSRCRLSLPIGLGALRATPQQLPPQTAISERK</sequence>